<evidence type="ECO:0000256" key="1">
    <source>
        <dbReference type="SAM" id="MobiDB-lite"/>
    </source>
</evidence>
<dbReference type="Pfam" id="PF12013">
    <property type="entry name" value="OrsD"/>
    <property type="match status" value="1"/>
</dbReference>
<reference evidence="2" key="2">
    <citation type="journal article" date="2019" name="IMA Fungus">
        <title>Genome sequencing and comparison of five Tilletia species to identify candidate genes for the detection of regulated species infecting wheat.</title>
        <authorList>
            <person name="Nguyen H.D.T."/>
            <person name="Sultana T."/>
            <person name="Kesanakurti P."/>
            <person name="Hambleton S."/>
        </authorList>
    </citation>
    <scope>NUCLEOTIDE SEQUENCE</scope>
    <source>
        <strain evidence="2">DAOMC 236416</strain>
    </source>
</reference>
<feature type="compositionally biased region" description="Acidic residues" evidence="1">
    <location>
        <begin position="219"/>
        <end position="228"/>
    </location>
</feature>
<feature type="non-terminal residue" evidence="2">
    <location>
        <position position="617"/>
    </location>
</feature>
<feature type="region of interest" description="Disordered" evidence="1">
    <location>
        <begin position="91"/>
        <end position="122"/>
    </location>
</feature>
<dbReference type="Proteomes" id="UP000077521">
    <property type="component" value="Unassembled WGS sequence"/>
</dbReference>
<comment type="caution">
    <text evidence="2">The sequence shown here is derived from an EMBL/GenBank/DDBJ whole genome shotgun (WGS) entry which is preliminary data.</text>
</comment>
<accession>A0A8T8SD91</accession>
<feature type="compositionally biased region" description="Polar residues" evidence="1">
    <location>
        <begin position="283"/>
        <end position="293"/>
    </location>
</feature>
<evidence type="ECO:0000313" key="3">
    <source>
        <dbReference type="Proteomes" id="UP000077521"/>
    </source>
</evidence>
<proteinExistence type="predicted"/>
<dbReference type="InterPro" id="IPR022698">
    <property type="entry name" value="OrsD"/>
</dbReference>
<feature type="region of interest" description="Disordered" evidence="1">
    <location>
        <begin position="136"/>
        <end position="312"/>
    </location>
</feature>
<sequence length="617" mass="64130">MDAPRVRVLYPMSGVRGKYLERKLQRYGRDQLFHCTRCTFTAAEAAVITDHALECRVGLGEETRLSRTESPSVSSLGGLGIIYTGSSSSAAVEGASDAPASPADVGSGPAAITGATTATDPLTAAPTATTRSTAACAAGHGGAGSHADDDEKNQTGADGALLGGCERRHPADGDETDQTDAEGALLGGDEGGLSADGDETDQTDAEGALLGGDEGGLSADDDEKDPDEALLGGDDGGHSDANEDETDQTGADGALLGGYGRRHPDDEDGEDGGEVGVVPPQGRNDTALSASLGSDSRSAAPPPMAPPPSAGASVATAKAAVIIAPPPSAEALPSTAPPTAAAAADEPVIRPHAVFLPTFGAVICRHCRCAVDAVRVGDHIRRAHPAMPPAVAAETLRDVRELAKENVVHHPKNLAWPVPDAERVPYLECRAAYQCLDCHSINSDREEIQRKGNHLRADCSRAADRIVVIGSAQRWSYRGGFFQVERGHILGSSEASVSVRPAEEDKLNAELLGVVKARVEEVRRMHAASKAIPRQSNEPTPGQLRTEWAKMHEWGIVLANADNALVADLKRAPTGVGVGGGGPGGAAVDNEDEEEEDGGFELELHWLEQQMVDIIFH</sequence>
<dbReference type="AlphaFoldDB" id="A0A8T8SD91"/>
<feature type="compositionally biased region" description="Pro residues" evidence="1">
    <location>
        <begin position="300"/>
        <end position="309"/>
    </location>
</feature>
<reference evidence="2" key="1">
    <citation type="submission" date="2016-04" db="EMBL/GenBank/DDBJ databases">
        <authorList>
            <person name="Nguyen H.D."/>
            <person name="Samba Siva P."/>
            <person name="Cullis J."/>
            <person name="Levesque C.A."/>
            <person name="Hambleton S."/>
        </authorList>
    </citation>
    <scope>NUCLEOTIDE SEQUENCE</scope>
    <source>
        <strain evidence="2">DAOMC 236416</strain>
    </source>
</reference>
<keyword evidence="3" id="KW-1185">Reference proteome</keyword>
<dbReference type="EMBL" id="LWDF02001750">
    <property type="protein sequence ID" value="KAE8237542.1"/>
    <property type="molecule type" value="Genomic_DNA"/>
</dbReference>
<evidence type="ECO:0000313" key="2">
    <source>
        <dbReference type="EMBL" id="KAE8237542.1"/>
    </source>
</evidence>
<gene>
    <name evidence="2" type="ORF">A4X13_0g8747</name>
</gene>
<organism evidence="2 3">
    <name type="scientific">Tilletia indica</name>
    <dbReference type="NCBI Taxonomy" id="43049"/>
    <lineage>
        <taxon>Eukaryota</taxon>
        <taxon>Fungi</taxon>
        <taxon>Dikarya</taxon>
        <taxon>Basidiomycota</taxon>
        <taxon>Ustilaginomycotina</taxon>
        <taxon>Exobasidiomycetes</taxon>
        <taxon>Tilletiales</taxon>
        <taxon>Tilletiaceae</taxon>
        <taxon>Tilletia</taxon>
    </lineage>
</organism>
<name>A0A8T8SD91_9BASI</name>
<protein>
    <submittedName>
        <fullName evidence="2">Uncharacterized protein</fullName>
    </submittedName>
</protein>
<feature type="compositionally biased region" description="Low complexity" evidence="1">
    <location>
        <begin position="110"/>
        <end position="122"/>
    </location>
</feature>